<organism evidence="1 2">
    <name type="scientific">Solanum commersonii</name>
    <name type="common">Commerson's wild potato</name>
    <name type="synonym">Commerson's nightshade</name>
    <dbReference type="NCBI Taxonomy" id="4109"/>
    <lineage>
        <taxon>Eukaryota</taxon>
        <taxon>Viridiplantae</taxon>
        <taxon>Streptophyta</taxon>
        <taxon>Embryophyta</taxon>
        <taxon>Tracheophyta</taxon>
        <taxon>Spermatophyta</taxon>
        <taxon>Magnoliopsida</taxon>
        <taxon>eudicotyledons</taxon>
        <taxon>Gunneridae</taxon>
        <taxon>Pentapetalae</taxon>
        <taxon>asterids</taxon>
        <taxon>lamiids</taxon>
        <taxon>Solanales</taxon>
        <taxon>Solanaceae</taxon>
        <taxon>Solanoideae</taxon>
        <taxon>Solaneae</taxon>
        <taxon>Solanum</taxon>
    </lineage>
</organism>
<dbReference type="EMBL" id="JACXVP010000004">
    <property type="protein sequence ID" value="KAG5610764.1"/>
    <property type="molecule type" value="Genomic_DNA"/>
</dbReference>
<proteinExistence type="predicted"/>
<gene>
    <name evidence="1" type="ORF">H5410_022045</name>
</gene>
<dbReference type="OrthoDB" id="1306145at2759"/>
<accession>A0A9J5ZGY4</accession>
<evidence type="ECO:0000313" key="2">
    <source>
        <dbReference type="Proteomes" id="UP000824120"/>
    </source>
</evidence>
<reference evidence="1 2" key="1">
    <citation type="submission" date="2020-09" db="EMBL/GenBank/DDBJ databases">
        <title>De no assembly of potato wild relative species, Solanum commersonii.</title>
        <authorList>
            <person name="Cho K."/>
        </authorList>
    </citation>
    <scope>NUCLEOTIDE SEQUENCE [LARGE SCALE GENOMIC DNA]</scope>
    <source>
        <strain evidence="1">LZ3.2</strain>
        <tissue evidence="1">Leaf</tissue>
    </source>
</reference>
<dbReference type="Proteomes" id="UP000824120">
    <property type="component" value="Chromosome 4"/>
</dbReference>
<dbReference type="PANTHER" id="PTHR33054:SF12">
    <property type="entry name" value="ZINC KNUCKLE FAMILY PROTEIN"/>
    <property type="match status" value="1"/>
</dbReference>
<protein>
    <submittedName>
        <fullName evidence="1">Uncharacterized protein</fullName>
    </submittedName>
</protein>
<dbReference type="AlphaFoldDB" id="A0A9J5ZGY4"/>
<keyword evidence="2" id="KW-1185">Reference proteome</keyword>
<sequence>MELPENKFEHWKAKFVDGLPLLFAERVRKALRGSHVEIPYKDYTYGKLGNLTQEGLNLCNELQMSR</sequence>
<name>A0A9J5ZGY4_SOLCO</name>
<dbReference type="PANTHER" id="PTHR33054">
    <property type="entry name" value="CCHC-TYPE DOMAIN-CONTAINING PROTEIN"/>
    <property type="match status" value="1"/>
</dbReference>
<comment type="caution">
    <text evidence="1">The sequence shown here is derived from an EMBL/GenBank/DDBJ whole genome shotgun (WGS) entry which is preliminary data.</text>
</comment>
<evidence type="ECO:0000313" key="1">
    <source>
        <dbReference type="EMBL" id="KAG5610764.1"/>
    </source>
</evidence>